<dbReference type="Pfam" id="PF23793">
    <property type="entry name" value="LysC"/>
    <property type="match status" value="1"/>
</dbReference>
<dbReference type="EMBL" id="FUZI01000001">
    <property type="protein sequence ID" value="SKC30697.1"/>
    <property type="molecule type" value="Genomic_DNA"/>
</dbReference>
<gene>
    <name evidence="1" type="ORF">CZ809_00174</name>
</gene>
<sequence>MILLSGCSSRIEPTRVDIIYLLPEPWLVTACNKPKLIGKTPAETISEDLPRLKNALSNCAKQVDDYLRWYKKTKKQKTKIN</sequence>
<protein>
    <submittedName>
        <fullName evidence="1">Uncharacterized protein</fullName>
    </submittedName>
</protein>
<accession>A0A1T5HV48</accession>
<dbReference type="Proteomes" id="UP000189966">
    <property type="component" value="Unassembled WGS sequence"/>
</dbReference>
<proteinExistence type="predicted"/>
<name>A0A1T5HV48_9GAMM</name>
<reference evidence="1 2" key="1">
    <citation type="submission" date="2017-02" db="EMBL/GenBank/DDBJ databases">
        <authorList>
            <person name="Peterson S.W."/>
        </authorList>
    </citation>
    <scope>NUCLEOTIDE SEQUENCE [LARGE SCALE GENOMIC DNA]</scope>
    <source>
        <strain evidence="2">type strain: NCCB 100098</strain>
    </source>
</reference>
<evidence type="ECO:0000313" key="1">
    <source>
        <dbReference type="EMBL" id="SKC30697.1"/>
    </source>
</evidence>
<organism evidence="1 2">
    <name type="scientific">Photobacterium piscicola</name>
    <dbReference type="NCBI Taxonomy" id="1378299"/>
    <lineage>
        <taxon>Bacteria</taxon>
        <taxon>Pseudomonadati</taxon>
        <taxon>Pseudomonadota</taxon>
        <taxon>Gammaproteobacteria</taxon>
        <taxon>Vibrionales</taxon>
        <taxon>Vibrionaceae</taxon>
        <taxon>Photobacterium</taxon>
    </lineage>
</organism>
<evidence type="ECO:0000313" key="2">
    <source>
        <dbReference type="Proteomes" id="UP000189966"/>
    </source>
</evidence>
<dbReference type="AlphaFoldDB" id="A0A1T5HV48"/>
<dbReference type="InterPro" id="IPR058979">
    <property type="entry name" value="LysC-like"/>
</dbReference>